<evidence type="ECO:0000313" key="4">
    <source>
        <dbReference type="Ensembl" id="ENSOCUP00000044446.1"/>
    </source>
</evidence>
<dbReference type="EMBL" id="AAGW02004076">
    <property type="status" value="NOT_ANNOTATED_CDS"/>
    <property type="molecule type" value="Genomic_DNA"/>
</dbReference>
<dbReference type="GO" id="GO:0005765">
    <property type="term" value="C:lysosomal membrane"/>
    <property type="evidence" value="ECO:0007669"/>
    <property type="project" value="TreeGrafter"/>
</dbReference>
<name>A0A5F9DFR0_RABIT</name>
<accession>A0A5F9DFR0</accession>
<organism evidence="4 5">
    <name type="scientific">Oryctolagus cuniculus</name>
    <name type="common">Rabbit</name>
    <dbReference type="NCBI Taxonomy" id="9986"/>
    <lineage>
        <taxon>Eukaryota</taxon>
        <taxon>Metazoa</taxon>
        <taxon>Chordata</taxon>
        <taxon>Craniata</taxon>
        <taxon>Vertebrata</taxon>
        <taxon>Euteleostomi</taxon>
        <taxon>Mammalia</taxon>
        <taxon>Eutheria</taxon>
        <taxon>Euarchontoglires</taxon>
        <taxon>Glires</taxon>
        <taxon>Lagomorpha</taxon>
        <taxon>Leporidae</taxon>
        <taxon>Oryctolagus</taxon>
    </lineage>
</organism>
<feature type="transmembrane region" description="Helical" evidence="3">
    <location>
        <begin position="52"/>
        <end position="70"/>
    </location>
</feature>
<feature type="compositionally biased region" description="Basic and acidic residues" evidence="2">
    <location>
        <begin position="145"/>
        <end position="157"/>
    </location>
</feature>
<keyword evidence="3" id="KW-0472">Membrane</keyword>
<keyword evidence="3" id="KW-0812">Transmembrane</keyword>
<keyword evidence="3" id="KW-1133">Transmembrane helix</keyword>
<evidence type="ECO:0000256" key="3">
    <source>
        <dbReference type="SAM" id="Phobius"/>
    </source>
</evidence>
<dbReference type="GeneTree" id="ENSGT00950000183197"/>
<dbReference type="GeneID" id="100346448"/>
<reference evidence="4" key="2">
    <citation type="submission" date="2025-08" db="UniProtKB">
        <authorList>
            <consortium name="Ensembl"/>
        </authorList>
    </citation>
    <scope>IDENTIFICATION</scope>
    <source>
        <strain evidence="4">Thorbecke</strain>
    </source>
</reference>
<dbReference type="GO" id="GO:0016491">
    <property type="term" value="F:oxidoreductase activity"/>
    <property type="evidence" value="ECO:0007669"/>
    <property type="project" value="InterPro"/>
</dbReference>
<dbReference type="Bgee" id="ENSOCUG00000014820">
    <property type="expression patterns" value="Expressed in blood and 16 other cell types or tissues"/>
</dbReference>
<reference evidence="4 5" key="1">
    <citation type="journal article" date="2011" name="Nature">
        <title>A high-resolution map of human evolutionary constraint using 29 mammals.</title>
        <authorList>
            <person name="Lindblad-Toh K."/>
            <person name="Garber M."/>
            <person name="Zuk O."/>
            <person name="Lin M.F."/>
            <person name="Parker B.J."/>
            <person name="Washietl S."/>
            <person name="Kheradpour P."/>
            <person name="Ernst J."/>
            <person name="Jordan G."/>
            <person name="Mauceli E."/>
            <person name="Ward L.D."/>
            <person name="Lowe C.B."/>
            <person name="Holloway A.K."/>
            <person name="Clamp M."/>
            <person name="Gnerre S."/>
            <person name="Alfoldi J."/>
            <person name="Beal K."/>
            <person name="Chang J."/>
            <person name="Clawson H."/>
            <person name="Cuff J."/>
            <person name="Di Palma F."/>
            <person name="Fitzgerald S."/>
            <person name="Flicek P."/>
            <person name="Guttman M."/>
            <person name="Hubisz M.J."/>
            <person name="Jaffe D.B."/>
            <person name="Jungreis I."/>
            <person name="Kent W.J."/>
            <person name="Kostka D."/>
            <person name="Lara M."/>
            <person name="Martins A.L."/>
            <person name="Massingham T."/>
            <person name="Moltke I."/>
            <person name="Raney B.J."/>
            <person name="Rasmussen M.D."/>
            <person name="Robinson J."/>
            <person name="Stark A."/>
            <person name="Vilella A.J."/>
            <person name="Wen J."/>
            <person name="Xie X."/>
            <person name="Zody M.C."/>
            <person name="Baldwin J."/>
            <person name="Bloom T."/>
            <person name="Chin C.W."/>
            <person name="Heiman D."/>
            <person name="Nicol R."/>
            <person name="Nusbaum C."/>
            <person name="Young S."/>
            <person name="Wilkinson J."/>
            <person name="Worley K.C."/>
            <person name="Kovar C.L."/>
            <person name="Muzny D.M."/>
            <person name="Gibbs R.A."/>
            <person name="Cree A."/>
            <person name="Dihn H.H."/>
            <person name="Fowler G."/>
            <person name="Jhangiani S."/>
            <person name="Joshi V."/>
            <person name="Lee S."/>
            <person name="Lewis L.R."/>
            <person name="Nazareth L.V."/>
            <person name="Okwuonu G."/>
            <person name="Santibanez J."/>
            <person name="Warren W.C."/>
            <person name="Mardis E.R."/>
            <person name="Weinstock G.M."/>
            <person name="Wilson R.K."/>
            <person name="Delehaunty K."/>
            <person name="Dooling D."/>
            <person name="Fronik C."/>
            <person name="Fulton L."/>
            <person name="Fulton B."/>
            <person name="Graves T."/>
            <person name="Minx P."/>
            <person name="Sodergren E."/>
            <person name="Birney E."/>
            <person name="Margulies E.H."/>
            <person name="Herrero J."/>
            <person name="Green E.D."/>
            <person name="Haussler D."/>
            <person name="Siepel A."/>
            <person name="Goldman N."/>
            <person name="Pollard K.S."/>
            <person name="Pedersen J.S."/>
            <person name="Lander E.S."/>
            <person name="Kellis M."/>
        </authorList>
    </citation>
    <scope>NUCLEOTIDE SEQUENCE [LARGE SCALE GENOMIC DNA]</scope>
    <source>
        <strain evidence="4 5">Thorbecke inbred</strain>
    </source>
</reference>
<sequence length="157" mass="17564">MAMEGYRGFLVLLVSALLVGFLSVIFTLIWVLHYREGLGWDGGALEFNWHPVLLVTGFIFIQGIACPRFFDLSASLGATFSASGCHAHPRVFWTPPLCNSDRNITDGTDREALFCPDKPCLQHIPTRRRFHKHPGPSDSALRGPHFMDRHQTAVETS</sequence>
<evidence type="ECO:0000256" key="2">
    <source>
        <dbReference type="SAM" id="MobiDB-lite"/>
    </source>
</evidence>
<proteinExistence type="predicted"/>
<comment type="cofactor">
    <cofactor evidence="1">
        <name>heme b</name>
        <dbReference type="ChEBI" id="CHEBI:60344"/>
    </cofactor>
</comment>
<reference evidence="4" key="3">
    <citation type="submission" date="2025-09" db="UniProtKB">
        <authorList>
            <consortium name="Ensembl"/>
        </authorList>
    </citation>
    <scope>IDENTIFICATION</scope>
    <source>
        <strain evidence="4">Thorbecke</strain>
    </source>
</reference>
<dbReference type="Gene3D" id="1.20.120.1770">
    <property type="match status" value="1"/>
</dbReference>
<dbReference type="AlphaFoldDB" id="A0A5F9DFR0"/>
<dbReference type="InterPro" id="IPR043205">
    <property type="entry name" value="CYB561/CYBRD1-like"/>
</dbReference>
<evidence type="ECO:0000256" key="1">
    <source>
        <dbReference type="ARBA" id="ARBA00001970"/>
    </source>
</evidence>
<evidence type="ECO:0000313" key="5">
    <source>
        <dbReference type="Proteomes" id="UP000001811"/>
    </source>
</evidence>
<protein>
    <submittedName>
        <fullName evidence="4">Cytochrome b reductase 1</fullName>
    </submittedName>
</protein>
<dbReference type="Ensembl" id="ENSOCUT00000048687.1">
    <property type="protein sequence ID" value="ENSOCUP00000044446.1"/>
    <property type="gene ID" value="ENSOCUG00000014820.3"/>
</dbReference>
<dbReference type="RefSeq" id="XP_069926803.1">
    <property type="nucleotide sequence ID" value="XM_070070702.1"/>
</dbReference>
<keyword evidence="5" id="KW-1185">Reference proteome</keyword>
<dbReference type="EMBL" id="AAGW02004075">
    <property type="status" value="NOT_ANNOTATED_CDS"/>
    <property type="molecule type" value="Genomic_DNA"/>
</dbReference>
<feature type="transmembrane region" description="Helical" evidence="3">
    <location>
        <begin position="9"/>
        <end position="32"/>
    </location>
</feature>
<dbReference type="CTD" id="79901"/>
<dbReference type="PANTHER" id="PTHR10106:SF12">
    <property type="entry name" value="PLASMA MEMBRANE ASCORBATE-DEPENDENT REDUCTASE CYBRD1"/>
    <property type="match status" value="1"/>
</dbReference>
<feature type="region of interest" description="Disordered" evidence="2">
    <location>
        <begin position="128"/>
        <end position="157"/>
    </location>
</feature>
<dbReference type="Proteomes" id="UP000001811">
    <property type="component" value="Chromosome 7"/>
</dbReference>
<gene>
    <name evidence="4" type="primary">CYBRD1</name>
</gene>
<dbReference type="PANTHER" id="PTHR10106">
    <property type="entry name" value="CYTOCHROME B561-RELATED"/>
    <property type="match status" value="1"/>
</dbReference>